<reference evidence="2" key="1">
    <citation type="submission" date="2023-07" db="EMBL/GenBank/DDBJ databases">
        <title>30 novel species of actinomycetes from the DSMZ collection.</title>
        <authorList>
            <person name="Nouioui I."/>
        </authorList>
    </citation>
    <scope>NUCLEOTIDE SEQUENCE [LARGE SCALE GENOMIC DNA]</scope>
    <source>
        <strain evidence="2">DSM 41886</strain>
    </source>
</reference>
<sequence>MVTHSPSADPGGPPARRRNPAAAFVHAVTARPSTRLATALICGVLGTGLLGGAAAGTWLADGDDRTSVQAEFDERRGLWREVPVDRLFPPEITGEEAGPGGADRRWVRVAVAPDSTCEGAFDPLLTEVLSAVGCHRLLRATYADETETTVTTVGLLFTEADTDDMAALDARFTDEGLDTRTDLLPLPYAAPGTPAEDFGADQRASWRIGVVPDLPVVVWSVTGFADGRPFAAPQPVAEATAEGRDTTAARAGLGHDAEALAGHVERGLRAAADTYTREPE</sequence>
<dbReference type="EMBL" id="JAVREV010000004">
    <property type="protein sequence ID" value="MDT0442895.1"/>
    <property type="molecule type" value="Genomic_DNA"/>
</dbReference>
<protein>
    <submittedName>
        <fullName evidence="1">Uncharacterized protein</fullName>
    </submittedName>
</protein>
<evidence type="ECO:0000313" key="2">
    <source>
        <dbReference type="Proteomes" id="UP001183615"/>
    </source>
</evidence>
<accession>A0ABU2S4B7</accession>
<dbReference type="Proteomes" id="UP001183615">
    <property type="component" value="Unassembled WGS sequence"/>
</dbReference>
<evidence type="ECO:0000313" key="1">
    <source>
        <dbReference type="EMBL" id="MDT0442895.1"/>
    </source>
</evidence>
<comment type="caution">
    <text evidence="1">The sequence shown here is derived from an EMBL/GenBank/DDBJ whole genome shotgun (WGS) entry which is preliminary data.</text>
</comment>
<proteinExistence type="predicted"/>
<dbReference type="RefSeq" id="WP_311617283.1">
    <property type="nucleotide sequence ID" value="NZ_JAVREV010000004.1"/>
</dbReference>
<keyword evidence="2" id="KW-1185">Reference proteome</keyword>
<name>A0ABU2S4B7_9ACTN</name>
<organism evidence="1 2">
    <name type="scientific">Streptomyces johnsoniae</name>
    <dbReference type="NCBI Taxonomy" id="3075532"/>
    <lineage>
        <taxon>Bacteria</taxon>
        <taxon>Bacillati</taxon>
        <taxon>Actinomycetota</taxon>
        <taxon>Actinomycetes</taxon>
        <taxon>Kitasatosporales</taxon>
        <taxon>Streptomycetaceae</taxon>
        <taxon>Streptomyces</taxon>
    </lineage>
</organism>
<gene>
    <name evidence="1" type="ORF">RM779_09840</name>
</gene>